<dbReference type="SMART" id="SM00060">
    <property type="entry name" value="FN3"/>
    <property type="match status" value="9"/>
</dbReference>
<keyword evidence="3" id="KW-0812">Transmembrane</keyword>
<feature type="transmembrane region" description="Helical" evidence="3">
    <location>
        <begin position="919"/>
        <end position="940"/>
    </location>
</feature>
<evidence type="ECO:0000259" key="5">
    <source>
        <dbReference type="PROSITE" id="PS50853"/>
    </source>
</evidence>
<feature type="domain" description="Fibronectin type-III" evidence="5">
    <location>
        <begin position="120"/>
        <end position="211"/>
    </location>
</feature>
<dbReference type="AlphaFoldDB" id="A0A7M5V0I7"/>
<feature type="domain" description="Fibronectin type-III" evidence="5">
    <location>
        <begin position="815"/>
        <end position="907"/>
    </location>
</feature>
<keyword evidence="1" id="KW-0677">Repeat</keyword>
<dbReference type="InterPro" id="IPR050991">
    <property type="entry name" value="ECM_Regulatory_Proteins"/>
</dbReference>
<reference evidence="6" key="1">
    <citation type="submission" date="2021-01" db="UniProtKB">
        <authorList>
            <consortium name="EnsemblMetazoa"/>
        </authorList>
    </citation>
    <scope>IDENTIFICATION</scope>
</reference>
<feature type="domain" description="Fibronectin type-III" evidence="5">
    <location>
        <begin position="318"/>
        <end position="410"/>
    </location>
</feature>
<evidence type="ECO:0000256" key="2">
    <source>
        <dbReference type="SAM" id="MobiDB-lite"/>
    </source>
</evidence>
<feature type="region of interest" description="Disordered" evidence="2">
    <location>
        <begin position="691"/>
        <end position="711"/>
    </location>
</feature>
<dbReference type="PANTHER" id="PTHR46708">
    <property type="entry name" value="TENASCIN"/>
    <property type="match status" value="1"/>
</dbReference>
<keyword evidence="3" id="KW-1133">Transmembrane helix</keyword>
<evidence type="ECO:0000256" key="3">
    <source>
        <dbReference type="SAM" id="Phobius"/>
    </source>
</evidence>
<feature type="chain" id="PRO_5029501245" description="Fibronectin type-III domain-containing protein" evidence="4">
    <location>
        <begin position="18"/>
        <end position="991"/>
    </location>
</feature>
<evidence type="ECO:0000256" key="4">
    <source>
        <dbReference type="SAM" id="SignalP"/>
    </source>
</evidence>
<dbReference type="CDD" id="cd00063">
    <property type="entry name" value="FN3"/>
    <property type="match status" value="6"/>
</dbReference>
<feature type="domain" description="Fibronectin type-III" evidence="5">
    <location>
        <begin position="509"/>
        <end position="609"/>
    </location>
</feature>
<dbReference type="Gene3D" id="2.60.40.10">
    <property type="entry name" value="Immunoglobulins"/>
    <property type="match status" value="8"/>
</dbReference>
<dbReference type="PANTHER" id="PTHR46708:SF2">
    <property type="entry name" value="FIBRONECTIN TYPE-III DOMAIN-CONTAINING PROTEIN"/>
    <property type="match status" value="1"/>
</dbReference>
<feature type="domain" description="Fibronectin type-III" evidence="5">
    <location>
        <begin position="611"/>
        <end position="713"/>
    </location>
</feature>
<evidence type="ECO:0000313" key="7">
    <source>
        <dbReference type="Proteomes" id="UP000594262"/>
    </source>
</evidence>
<dbReference type="EnsemblMetazoa" id="CLYHEMT009156.1">
    <property type="protein sequence ID" value="CLYHEMP009156.1"/>
    <property type="gene ID" value="CLYHEMG009156"/>
</dbReference>
<proteinExistence type="predicted"/>
<dbReference type="SUPFAM" id="SSF49265">
    <property type="entry name" value="Fibronectin type III"/>
    <property type="match status" value="5"/>
</dbReference>
<keyword evidence="4" id="KW-0732">Signal</keyword>
<feature type="signal peptide" evidence="4">
    <location>
        <begin position="1"/>
        <end position="17"/>
    </location>
</feature>
<dbReference type="InterPro" id="IPR013783">
    <property type="entry name" value="Ig-like_fold"/>
</dbReference>
<sequence length="991" mass="109890">MIKLLVVAALQLAVISALPTIYQPLQEVVEKDRVTLAWSVRGDTSGSYQFVVNVKTYENSLNPNIKGILREINKAYTRTSITDLESGTTYAATIKAVSLDGEDAGGSSTKVIFTTKGIKPPRSIQITEITDSSVIFEWSPPIGVEIDSTRIRLINNNNKQVLTYPDQPSTLTEYEVTGLSPGIPYIIQIQSVKGQKISTVTKTGLRTAVGTIDRVRMSDISPTTATAHWDQPRSEKDHKINRYEIGLIKDASNSKTETKTEIVSTPSNRPDTLRHTFNSLIPGRYYGIKVRVVYQVNGFGPWSKIIFFETKTQTVPSSPTKLSVVRAEKTTAQLRWEAPTNFQSIIEYEIQYSKLRTRPLPVVQTQGQSTEYVLTNLESGTEYTAKVRAIGQHNIIGRWSVENAIKTSGPKPVSSVTLTEITDASVRVTWTTYSGSKPTKIRVYHRITDSPSWTIQEVEGSMVAVSLSGLSPTTPYQVKVTVLDKDNVESSAVLSGLRTNINLDIISQKPTNLDLRMKSPTDLSVTFHKVSNRLVKYYRVEVRGSPVPNVPFVRSDVFPVKASDSDGLQNVVFKDMESGWNYRIVVRAIYGNDEEGEWSTPRLITTDGPRPPRFVDIVDIKDTTATVTWTSGYGESDSKPANLQYKITLYQLIGQSETKLITSHMARDGETQHTFVGKTVANTRYKAVIVTHSSSTSPRESTPKEKAFRSNSERPIAPVLGNIKVAGTEASVFWTRVPGRGDIRYYDVHLQQLGTGRAPNVEQFKTDTGLEDSYTFTNLVKGYFYEFKVRGVVSNDEIGKWLIQTFYVPEGVIKKVTDPVVVKKSAHSVTLTWNANTRPDLKLYEIELVSSRRGVTETVRTEGLANSFKLEDLHPSTTYKYKIRAVAANENEKGPWSETLEFTTGETSILGEGTSTGTVVGIVLALIAIIILIVIVVMICRKRRGGPSFEKFDSSVKFQKSGGMNGAEGGLPSQEMDDTATAIRNGKKLYI</sequence>
<feature type="domain" description="Fibronectin type-III" evidence="5">
    <location>
        <begin position="18"/>
        <end position="118"/>
    </location>
</feature>
<dbReference type="PROSITE" id="PS50853">
    <property type="entry name" value="FN3"/>
    <property type="match status" value="9"/>
</dbReference>
<evidence type="ECO:0000256" key="1">
    <source>
        <dbReference type="ARBA" id="ARBA00022737"/>
    </source>
</evidence>
<feature type="domain" description="Fibronectin type-III" evidence="5">
    <location>
        <begin position="212"/>
        <end position="313"/>
    </location>
</feature>
<dbReference type="InterPro" id="IPR003961">
    <property type="entry name" value="FN3_dom"/>
</dbReference>
<dbReference type="Pfam" id="PF00041">
    <property type="entry name" value="fn3"/>
    <property type="match status" value="6"/>
</dbReference>
<protein>
    <recommendedName>
        <fullName evidence="5">Fibronectin type-III domain-containing protein</fullName>
    </recommendedName>
</protein>
<organism evidence="6 7">
    <name type="scientific">Clytia hemisphaerica</name>
    <dbReference type="NCBI Taxonomy" id="252671"/>
    <lineage>
        <taxon>Eukaryota</taxon>
        <taxon>Metazoa</taxon>
        <taxon>Cnidaria</taxon>
        <taxon>Hydrozoa</taxon>
        <taxon>Hydroidolina</taxon>
        <taxon>Leptothecata</taxon>
        <taxon>Obeliida</taxon>
        <taxon>Clytiidae</taxon>
        <taxon>Clytia</taxon>
    </lineage>
</organism>
<keyword evidence="3" id="KW-0472">Membrane</keyword>
<keyword evidence="7" id="KW-1185">Reference proteome</keyword>
<dbReference type="Proteomes" id="UP000594262">
    <property type="component" value="Unplaced"/>
</dbReference>
<dbReference type="RefSeq" id="XP_066930069.1">
    <property type="nucleotide sequence ID" value="XM_067073968.1"/>
</dbReference>
<feature type="domain" description="Fibronectin type-III" evidence="5">
    <location>
        <begin position="412"/>
        <end position="504"/>
    </location>
</feature>
<feature type="compositionally biased region" description="Basic and acidic residues" evidence="2">
    <location>
        <begin position="701"/>
        <end position="711"/>
    </location>
</feature>
<dbReference type="InterPro" id="IPR036116">
    <property type="entry name" value="FN3_sf"/>
</dbReference>
<evidence type="ECO:0000313" key="6">
    <source>
        <dbReference type="EnsemblMetazoa" id="CLYHEMP009156.1"/>
    </source>
</evidence>
<name>A0A7M5V0I7_9CNID</name>
<accession>A0A7M5V0I7</accession>
<feature type="compositionally biased region" description="Polar residues" evidence="2">
    <location>
        <begin position="691"/>
        <end position="700"/>
    </location>
</feature>
<dbReference type="OrthoDB" id="261433at2759"/>
<dbReference type="GeneID" id="136817612"/>
<feature type="domain" description="Fibronectin type-III" evidence="5">
    <location>
        <begin position="714"/>
        <end position="811"/>
    </location>
</feature>